<reference evidence="10 11" key="1">
    <citation type="submission" date="2017-03" db="EMBL/GenBank/DDBJ databases">
        <authorList>
            <person name="Afonso C.L."/>
            <person name="Miller P.J."/>
            <person name="Scott M.A."/>
            <person name="Spackman E."/>
            <person name="Goraichik I."/>
            <person name="Dimitrov K.M."/>
            <person name="Suarez D.L."/>
            <person name="Swayne D.E."/>
        </authorList>
    </citation>
    <scope>NUCLEOTIDE SEQUENCE [LARGE SCALE GENOMIC DNA]</scope>
    <source>
        <strain evidence="10 11">CECT 7691</strain>
    </source>
</reference>
<keyword evidence="4" id="KW-1003">Cell membrane</keyword>
<keyword evidence="11" id="KW-1185">Reference proteome</keyword>
<feature type="domain" description="Major facilitator superfamily (MFS) profile" evidence="9">
    <location>
        <begin position="13"/>
        <end position="397"/>
    </location>
</feature>
<dbReference type="InterPro" id="IPR020846">
    <property type="entry name" value="MFS_dom"/>
</dbReference>
<feature type="transmembrane region" description="Helical" evidence="8">
    <location>
        <begin position="311"/>
        <end position="332"/>
    </location>
</feature>
<feature type="transmembrane region" description="Helical" evidence="8">
    <location>
        <begin position="80"/>
        <end position="99"/>
    </location>
</feature>
<comment type="subcellular location">
    <subcellularLocation>
        <location evidence="8">Cell inner membrane</location>
        <topology evidence="8">Multi-pass membrane protein</topology>
    </subcellularLocation>
    <subcellularLocation>
        <location evidence="1">Cell membrane</location>
        <topology evidence="1">Multi-pass membrane protein</topology>
    </subcellularLocation>
</comment>
<evidence type="ECO:0000256" key="5">
    <source>
        <dbReference type="ARBA" id="ARBA00022692"/>
    </source>
</evidence>
<comment type="similarity">
    <text evidence="2 8">Belongs to the major facilitator superfamily. Bcr/CmlA family.</text>
</comment>
<feature type="transmembrane region" description="Helical" evidence="8">
    <location>
        <begin position="222"/>
        <end position="243"/>
    </location>
</feature>
<dbReference type="InParanoid" id="A0A1Y5TBJ1"/>
<feature type="transmembrane region" description="Helical" evidence="8">
    <location>
        <begin position="344"/>
        <end position="368"/>
    </location>
</feature>
<evidence type="ECO:0000256" key="6">
    <source>
        <dbReference type="ARBA" id="ARBA00022989"/>
    </source>
</evidence>
<keyword evidence="8" id="KW-0997">Cell inner membrane</keyword>
<keyword evidence="6 8" id="KW-1133">Transmembrane helix</keyword>
<dbReference type="PROSITE" id="PS50850">
    <property type="entry name" value="MFS"/>
    <property type="match status" value="1"/>
</dbReference>
<evidence type="ECO:0000256" key="8">
    <source>
        <dbReference type="RuleBase" id="RU365088"/>
    </source>
</evidence>
<feature type="transmembrane region" description="Helical" evidence="8">
    <location>
        <begin position="166"/>
        <end position="186"/>
    </location>
</feature>
<evidence type="ECO:0000313" key="11">
    <source>
        <dbReference type="Proteomes" id="UP000193200"/>
    </source>
</evidence>
<evidence type="ECO:0000256" key="1">
    <source>
        <dbReference type="ARBA" id="ARBA00004651"/>
    </source>
</evidence>
<dbReference type="EMBL" id="FWFR01000002">
    <property type="protein sequence ID" value="SLN60317.1"/>
    <property type="molecule type" value="Genomic_DNA"/>
</dbReference>
<feature type="transmembrane region" description="Helical" evidence="8">
    <location>
        <begin position="255"/>
        <end position="274"/>
    </location>
</feature>
<proteinExistence type="inferred from homology"/>
<gene>
    <name evidence="10" type="primary">bcr_2</name>
    <name evidence="10" type="ORF">OCH7691_02652</name>
</gene>
<dbReference type="AlphaFoldDB" id="A0A1Y5TBJ1"/>
<accession>A0A1Y5TBJ1</accession>
<evidence type="ECO:0000313" key="10">
    <source>
        <dbReference type="EMBL" id="SLN60317.1"/>
    </source>
</evidence>
<dbReference type="CDD" id="cd17320">
    <property type="entry name" value="MFS_MdfA_MDR_like"/>
    <property type="match status" value="1"/>
</dbReference>
<dbReference type="Gene3D" id="1.20.1720.10">
    <property type="entry name" value="Multidrug resistance protein D"/>
    <property type="match status" value="1"/>
</dbReference>
<dbReference type="PANTHER" id="PTHR23502:SF132">
    <property type="entry name" value="POLYAMINE TRANSPORTER 2-RELATED"/>
    <property type="match status" value="1"/>
</dbReference>
<organism evidence="10 11">
    <name type="scientific">Oceanibacterium hippocampi</name>
    <dbReference type="NCBI Taxonomy" id="745714"/>
    <lineage>
        <taxon>Bacteria</taxon>
        <taxon>Pseudomonadati</taxon>
        <taxon>Pseudomonadota</taxon>
        <taxon>Alphaproteobacteria</taxon>
        <taxon>Sneathiellales</taxon>
        <taxon>Sneathiellaceae</taxon>
        <taxon>Oceanibacterium</taxon>
    </lineage>
</organism>
<dbReference type="Pfam" id="PF07690">
    <property type="entry name" value="MFS_1"/>
    <property type="match status" value="1"/>
</dbReference>
<evidence type="ECO:0000256" key="2">
    <source>
        <dbReference type="ARBA" id="ARBA00006236"/>
    </source>
</evidence>
<sequence>MSDNRAAAGAAEFVALMALLISLTAMSIDAILPALTEIGAALGVVNENNNQLLVTALFIGFSFGQIFYGPLSDSIGRKNAIYLGLFIFMTGCLLSLFAADFEQMLTGRFLQGLGAAGPRIVTVAMVRDRHEGRAMARIMSFVMAVFILVPALAPALGQAVMLLAGWRAIFVMFLLLAVTASLWLLLRQPETLPRERRRRLSSRVLLSGIAECFRNRSVLGHILATGTVSGAFIAYLSSAQQIFQVQYALGEAFPIYFGALALAIGAASIANGRLVMRFGMQRLSSLALVVLIALSFGFLPLALLADGHPPLWQFVLFLMGIFFCIGMLFGNLNALAMEPLGHIAGIGAAVVGSVSTLISVLLAIVIGLLYDGTIVPLVTAFALLGVVSLAFARWAASARQTSA</sequence>
<dbReference type="InterPro" id="IPR011701">
    <property type="entry name" value="MFS"/>
</dbReference>
<dbReference type="GO" id="GO:1990961">
    <property type="term" value="P:xenobiotic detoxification by transmembrane export across the plasma membrane"/>
    <property type="evidence" value="ECO:0007669"/>
    <property type="project" value="InterPro"/>
</dbReference>
<feature type="transmembrane region" description="Helical" evidence="8">
    <location>
        <begin position="374"/>
        <end position="396"/>
    </location>
</feature>
<dbReference type="InterPro" id="IPR036259">
    <property type="entry name" value="MFS_trans_sf"/>
</dbReference>
<comment type="caution">
    <text evidence="8">Lacks conserved residue(s) required for the propagation of feature annotation.</text>
</comment>
<keyword evidence="7 8" id="KW-0472">Membrane</keyword>
<keyword evidence="3 8" id="KW-0813">Transport</keyword>
<feature type="transmembrane region" description="Helical" evidence="8">
    <location>
        <begin position="138"/>
        <end position="160"/>
    </location>
</feature>
<evidence type="ECO:0000259" key="9">
    <source>
        <dbReference type="PROSITE" id="PS50850"/>
    </source>
</evidence>
<dbReference type="GO" id="GO:0005886">
    <property type="term" value="C:plasma membrane"/>
    <property type="evidence" value="ECO:0007669"/>
    <property type="project" value="UniProtKB-SubCell"/>
</dbReference>
<dbReference type="InterPro" id="IPR004812">
    <property type="entry name" value="Efflux_drug-R_Bcr/CmlA"/>
</dbReference>
<dbReference type="NCBIfam" id="TIGR00710">
    <property type="entry name" value="efflux_Bcr_CflA"/>
    <property type="match status" value="1"/>
</dbReference>
<dbReference type="RefSeq" id="WP_217807969.1">
    <property type="nucleotide sequence ID" value="NZ_FWFR01000002.1"/>
</dbReference>
<dbReference type="Proteomes" id="UP000193200">
    <property type="component" value="Unassembled WGS sequence"/>
</dbReference>
<feature type="transmembrane region" description="Helical" evidence="8">
    <location>
        <begin position="51"/>
        <end position="68"/>
    </location>
</feature>
<evidence type="ECO:0000256" key="4">
    <source>
        <dbReference type="ARBA" id="ARBA00022475"/>
    </source>
</evidence>
<evidence type="ECO:0000256" key="3">
    <source>
        <dbReference type="ARBA" id="ARBA00022448"/>
    </source>
</evidence>
<evidence type="ECO:0000256" key="7">
    <source>
        <dbReference type="ARBA" id="ARBA00023136"/>
    </source>
</evidence>
<dbReference type="PANTHER" id="PTHR23502">
    <property type="entry name" value="MAJOR FACILITATOR SUPERFAMILY"/>
    <property type="match status" value="1"/>
</dbReference>
<feature type="transmembrane region" description="Helical" evidence="8">
    <location>
        <begin position="286"/>
        <end position="305"/>
    </location>
</feature>
<protein>
    <recommendedName>
        <fullName evidence="8">Bcr/CflA family efflux transporter</fullName>
    </recommendedName>
</protein>
<keyword evidence="5 8" id="KW-0812">Transmembrane</keyword>
<name>A0A1Y5TBJ1_9PROT</name>
<feature type="transmembrane region" description="Helical" evidence="8">
    <location>
        <begin position="105"/>
        <end position="126"/>
    </location>
</feature>
<dbReference type="GO" id="GO:0042910">
    <property type="term" value="F:xenobiotic transmembrane transporter activity"/>
    <property type="evidence" value="ECO:0007669"/>
    <property type="project" value="InterPro"/>
</dbReference>
<dbReference type="SUPFAM" id="SSF103473">
    <property type="entry name" value="MFS general substrate transporter"/>
    <property type="match status" value="1"/>
</dbReference>